<organism evidence="2 3">
    <name type="scientific">Candidatus Kaiserbacteria bacterium RIFCSPLOWO2_01_FULL_53_17</name>
    <dbReference type="NCBI Taxonomy" id="1798511"/>
    <lineage>
        <taxon>Bacteria</taxon>
        <taxon>Candidatus Kaiseribacteriota</taxon>
    </lineage>
</organism>
<evidence type="ECO:0000256" key="1">
    <source>
        <dbReference type="SAM" id="MobiDB-lite"/>
    </source>
</evidence>
<sequence length="87" mass="9693">MAVGRNEIGVSRRGEEMTHQSHELALSRAVLDSQLRDHPLPWRIDRGWAFEVIASDDAVIVKCPTNEEAEAIVSLAERRSAEQNQAA</sequence>
<reference evidence="2 3" key="1">
    <citation type="journal article" date="2016" name="Nat. Commun.">
        <title>Thousands of microbial genomes shed light on interconnected biogeochemical processes in an aquifer system.</title>
        <authorList>
            <person name="Anantharaman K."/>
            <person name="Brown C.T."/>
            <person name="Hug L.A."/>
            <person name="Sharon I."/>
            <person name="Castelle C.J."/>
            <person name="Probst A.J."/>
            <person name="Thomas B.C."/>
            <person name="Singh A."/>
            <person name="Wilkins M.J."/>
            <person name="Karaoz U."/>
            <person name="Brodie E.L."/>
            <person name="Williams K.H."/>
            <person name="Hubbard S.S."/>
            <person name="Banfield J.F."/>
        </authorList>
    </citation>
    <scope>NUCLEOTIDE SEQUENCE [LARGE SCALE GENOMIC DNA]</scope>
</reference>
<feature type="region of interest" description="Disordered" evidence="1">
    <location>
        <begin position="1"/>
        <end position="21"/>
    </location>
</feature>
<proteinExistence type="predicted"/>
<protein>
    <submittedName>
        <fullName evidence="2">Uncharacterized protein</fullName>
    </submittedName>
</protein>
<gene>
    <name evidence="2" type="ORF">A3A38_01070</name>
</gene>
<evidence type="ECO:0000313" key="3">
    <source>
        <dbReference type="Proteomes" id="UP000177306"/>
    </source>
</evidence>
<dbReference type="Proteomes" id="UP000177306">
    <property type="component" value="Unassembled WGS sequence"/>
</dbReference>
<feature type="compositionally biased region" description="Basic and acidic residues" evidence="1">
    <location>
        <begin position="10"/>
        <end position="21"/>
    </location>
</feature>
<accession>A0A1F6EHD0</accession>
<evidence type="ECO:0000313" key="2">
    <source>
        <dbReference type="EMBL" id="OGG73046.1"/>
    </source>
</evidence>
<dbReference type="EMBL" id="MFLY01000016">
    <property type="protein sequence ID" value="OGG73046.1"/>
    <property type="molecule type" value="Genomic_DNA"/>
</dbReference>
<name>A0A1F6EHD0_9BACT</name>
<dbReference type="AlphaFoldDB" id="A0A1F6EHD0"/>
<comment type="caution">
    <text evidence="2">The sequence shown here is derived from an EMBL/GenBank/DDBJ whole genome shotgun (WGS) entry which is preliminary data.</text>
</comment>